<evidence type="ECO:0000313" key="7">
    <source>
        <dbReference type="EMBL" id="KAE9183704.1"/>
    </source>
</evidence>
<evidence type="ECO:0000313" key="2">
    <source>
        <dbReference type="EMBL" id="KAE8973964.1"/>
    </source>
</evidence>
<dbReference type="Proteomes" id="UP000429523">
    <property type="component" value="Unassembled WGS sequence"/>
</dbReference>
<evidence type="ECO:0000313" key="18">
    <source>
        <dbReference type="Proteomes" id="UP000488956"/>
    </source>
</evidence>
<dbReference type="Proteomes" id="UP000433483">
    <property type="component" value="Unassembled WGS sequence"/>
</dbReference>
<protein>
    <submittedName>
        <fullName evidence="7">Uncharacterized protein</fullName>
    </submittedName>
</protein>
<dbReference type="EMBL" id="QXFW01002972">
    <property type="protein sequence ID" value="KAE8973964.1"/>
    <property type="molecule type" value="Genomic_DNA"/>
</dbReference>
<reference evidence="10 11" key="1">
    <citation type="submission" date="2018-08" db="EMBL/GenBank/DDBJ databases">
        <title>Genomic investigation of the strawberry pathogen Phytophthora fragariae indicates pathogenicity is determined by transcriptional variation in three key races.</title>
        <authorList>
            <person name="Adams T.M."/>
            <person name="Armitage A.D."/>
            <person name="Sobczyk M.K."/>
            <person name="Bates H.J."/>
            <person name="Dunwell J.M."/>
            <person name="Nellist C.F."/>
            <person name="Harrison R.J."/>
        </authorList>
    </citation>
    <scope>NUCLEOTIDE SEQUENCE [LARGE SCALE GENOMIC DNA]</scope>
    <source>
        <strain evidence="9 12">A4</strain>
        <strain evidence="7 13">BC-1</strain>
        <strain evidence="6 17">BC-23</strain>
        <strain evidence="8 11">NOV-27</strain>
        <strain evidence="5 14">NOV-5</strain>
        <strain evidence="4 15">NOV-71</strain>
        <strain evidence="1 10">NOV-9</strain>
        <strain evidence="3 18">ONT-3</strain>
        <strain evidence="2 16">SCRP245</strain>
    </source>
</reference>
<evidence type="ECO:0000313" key="14">
    <source>
        <dbReference type="Proteomes" id="UP000440732"/>
    </source>
</evidence>
<gene>
    <name evidence="9" type="ORF">PF001_g18740</name>
    <name evidence="7" type="ORF">PF002_g26633</name>
    <name evidence="6" type="ORF">PF004_g28223</name>
    <name evidence="8" type="ORF">PF005_g13780</name>
    <name evidence="5" type="ORF">PF006_g25669</name>
    <name evidence="4" type="ORF">PF007_g24822</name>
    <name evidence="1" type="ORF">PF009_g9908</name>
    <name evidence="3" type="ORF">PF010_g25761</name>
    <name evidence="2" type="ORF">PF011_g25039</name>
</gene>
<dbReference type="Proteomes" id="UP000488956">
    <property type="component" value="Unassembled WGS sequence"/>
</dbReference>
<organism evidence="7 13">
    <name type="scientific">Phytophthora fragariae</name>
    <dbReference type="NCBI Taxonomy" id="53985"/>
    <lineage>
        <taxon>Eukaryota</taxon>
        <taxon>Sar</taxon>
        <taxon>Stramenopiles</taxon>
        <taxon>Oomycota</taxon>
        <taxon>Peronosporomycetes</taxon>
        <taxon>Peronosporales</taxon>
        <taxon>Peronosporaceae</taxon>
        <taxon>Phytophthora</taxon>
    </lineage>
</organism>
<evidence type="ECO:0000313" key="13">
    <source>
        <dbReference type="Proteomes" id="UP000440367"/>
    </source>
</evidence>
<dbReference type="Proteomes" id="UP000441208">
    <property type="component" value="Unassembled WGS sequence"/>
</dbReference>
<dbReference type="Proteomes" id="UP000440732">
    <property type="component" value="Unassembled WGS sequence"/>
</dbReference>
<evidence type="ECO:0000313" key="6">
    <source>
        <dbReference type="EMBL" id="KAE9169304.1"/>
    </source>
</evidence>
<evidence type="ECO:0000313" key="8">
    <source>
        <dbReference type="EMBL" id="KAE9204475.1"/>
    </source>
</evidence>
<evidence type="ECO:0000313" key="12">
    <source>
        <dbReference type="Proteomes" id="UP000437068"/>
    </source>
</evidence>
<dbReference type="EMBL" id="QXFX01003032">
    <property type="protein sequence ID" value="KAE9071717.1"/>
    <property type="molecule type" value="Genomic_DNA"/>
</dbReference>
<dbReference type="Proteomes" id="UP000476176">
    <property type="component" value="Unassembled WGS sequence"/>
</dbReference>
<dbReference type="AlphaFoldDB" id="A0A6A3WHD0"/>
<evidence type="ECO:0000313" key="3">
    <source>
        <dbReference type="EMBL" id="KAE9071717.1"/>
    </source>
</evidence>
<evidence type="ECO:0000313" key="10">
    <source>
        <dbReference type="Proteomes" id="UP000429523"/>
    </source>
</evidence>
<evidence type="ECO:0000313" key="11">
    <source>
        <dbReference type="Proteomes" id="UP000433483"/>
    </source>
</evidence>
<evidence type="ECO:0000313" key="1">
    <source>
        <dbReference type="EMBL" id="KAE8940282.1"/>
    </source>
</evidence>
<evidence type="ECO:0000313" key="17">
    <source>
        <dbReference type="Proteomes" id="UP000476176"/>
    </source>
</evidence>
<dbReference type="EMBL" id="QXGA01003060">
    <property type="protein sequence ID" value="KAE9088058.1"/>
    <property type="molecule type" value="Genomic_DNA"/>
</dbReference>
<dbReference type="EMBL" id="QXGC01004456">
    <property type="protein sequence ID" value="KAE9169304.1"/>
    <property type="molecule type" value="Genomic_DNA"/>
</dbReference>
<dbReference type="Proteomes" id="UP000437068">
    <property type="component" value="Unassembled WGS sequence"/>
</dbReference>
<evidence type="ECO:0000313" key="16">
    <source>
        <dbReference type="Proteomes" id="UP000460718"/>
    </source>
</evidence>
<proteinExistence type="predicted"/>
<dbReference type="EMBL" id="QXGF01000435">
    <property type="protein sequence ID" value="KAE8940282.1"/>
    <property type="molecule type" value="Genomic_DNA"/>
</dbReference>
<evidence type="ECO:0000313" key="9">
    <source>
        <dbReference type="EMBL" id="KAE9292385.1"/>
    </source>
</evidence>
<dbReference type="Proteomes" id="UP000440367">
    <property type="component" value="Unassembled WGS sequence"/>
</dbReference>
<accession>A0A6A3WHD0</accession>
<evidence type="ECO:0000313" key="4">
    <source>
        <dbReference type="EMBL" id="KAE9075913.1"/>
    </source>
</evidence>
<dbReference type="EMBL" id="QXGB01000780">
    <property type="protein sequence ID" value="KAE9204475.1"/>
    <property type="molecule type" value="Genomic_DNA"/>
</dbReference>
<dbReference type="EMBL" id="QXFZ01002559">
    <property type="protein sequence ID" value="KAE9075913.1"/>
    <property type="molecule type" value="Genomic_DNA"/>
</dbReference>
<dbReference type="EMBL" id="QXGD01002823">
    <property type="protein sequence ID" value="KAE9183704.1"/>
    <property type="molecule type" value="Genomic_DNA"/>
</dbReference>
<evidence type="ECO:0000313" key="5">
    <source>
        <dbReference type="EMBL" id="KAE9088058.1"/>
    </source>
</evidence>
<name>A0A6A3WHD0_9STRA</name>
<comment type="caution">
    <text evidence="7">The sequence shown here is derived from an EMBL/GenBank/DDBJ whole genome shotgun (WGS) entry which is preliminary data.</text>
</comment>
<keyword evidence="11" id="KW-1185">Reference proteome</keyword>
<dbReference type="EMBL" id="QXGE01001456">
    <property type="protein sequence ID" value="KAE9292385.1"/>
    <property type="molecule type" value="Genomic_DNA"/>
</dbReference>
<dbReference type="Proteomes" id="UP000460718">
    <property type="component" value="Unassembled WGS sequence"/>
</dbReference>
<sequence>MGFQLYVSNQLPPRPARPRPALGHRPALDRTKLLRSAHLPVGVQPKVGKDLQGSVQLLQLVVRALIFGVQLKVGKDLHDSVQLQQLDDVERLPHELSGRARSGMMYLALSASSMAGGKRMYSNDLMGGGTSSPSTRMCHFLRTASHSSCAKRRSYS</sequence>
<evidence type="ECO:0000313" key="15">
    <source>
        <dbReference type="Proteomes" id="UP000441208"/>
    </source>
</evidence>